<feature type="domain" description="Pyridoxamine 5'-phosphate oxidase N-terminal" evidence="2">
    <location>
        <begin position="9"/>
        <end position="136"/>
    </location>
</feature>
<dbReference type="Gene3D" id="2.30.110.10">
    <property type="entry name" value="Electron Transport, Fmn-binding Protein, Chain A"/>
    <property type="match status" value="1"/>
</dbReference>
<evidence type="ECO:0000256" key="1">
    <source>
        <dbReference type="SAM" id="Phobius"/>
    </source>
</evidence>
<evidence type="ECO:0000313" key="3">
    <source>
        <dbReference type="EMBL" id="KAF2263126.1"/>
    </source>
</evidence>
<dbReference type="InterPro" id="IPR012349">
    <property type="entry name" value="Split_barrel_FMN-bd"/>
</dbReference>
<dbReference type="InterPro" id="IPR011576">
    <property type="entry name" value="Pyridox_Oxase_N"/>
</dbReference>
<dbReference type="OrthoDB" id="539398at2759"/>
<keyword evidence="1" id="KW-1133">Transmembrane helix</keyword>
<accession>A0A9P4N7W6</accession>
<organism evidence="3 4">
    <name type="scientific">Lojkania enalia</name>
    <dbReference type="NCBI Taxonomy" id="147567"/>
    <lineage>
        <taxon>Eukaryota</taxon>
        <taxon>Fungi</taxon>
        <taxon>Dikarya</taxon>
        <taxon>Ascomycota</taxon>
        <taxon>Pezizomycotina</taxon>
        <taxon>Dothideomycetes</taxon>
        <taxon>Pleosporomycetidae</taxon>
        <taxon>Pleosporales</taxon>
        <taxon>Pleosporales incertae sedis</taxon>
        <taxon>Lojkania</taxon>
    </lineage>
</organism>
<keyword evidence="1" id="KW-0812">Transmembrane</keyword>
<name>A0A9P4N7W6_9PLEO</name>
<keyword evidence="1" id="KW-0472">Membrane</keyword>
<proteinExistence type="predicted"/>
<protein>
    <recommendedName>
        <fullName evidence="2">Pyridoxamine 5'-phosphate oxidase N-terminal domain-containing protein</fullName>
    </recommendedName>
</protein>
<dbReference type="Proteomes" id="UP000800093">
    <property type="component" value="Unassembled WGS sequence"/>
</dbReference>
<dbReference type="AlphaFoldDB" id="A0A9P4N7W6"/>
<dbReference type="PANTHER" id="PTHR39336:SF3">
    <property type="entry name" value="PYRIDOXAMINE PHOSPHATE OXIDASE"/>
    <property type="match status" value="1"/>
</dbReference>
<reference evidence="4" key="1">
    <citation type="journal article" date="2020" name="Stud. Mycol.">
        <title>101 Dothideomycetes genomes: A test case for predicting lifestyles and emergence of pathogens.</title>
        <authorList>
            <person name="Haridas S."/>
            <person name="Albert R."/>
            <person name="Binder M."/>
            <person name="Bloem J."/>
            <person name="LaButti K."/>
            <person name="Salamov A."/>
            <person name="Andreopoulos B."/>
            <person name="Baker S."/>
            <person name="Barry K."/>
            <person name="Bills G."/>
            <person name="Bluhm B."/>
            <person name="Cannon C."/>
            <person name="Castanera R."/>
            <person name="Culley D."/>
            <person name="Daum C."/>
            <person name="Ezra D."/>
            <person name="Gonzalez J."/>
            <person name="Henrissat B."/>
            <person name="Kuo A."/>
            <person name="Liang C."/>
            <person name="Lipzen A."/>
            <person name="Lutzoni F."/>
            <person name="Magnuson J."/>
            <person name="Mondo S."/>
            <person name="Nolan M."/>
            <person name="Ohm R."/>
            <person name="Pangilinan J."/>
            <person name="Park H.-J."/>
            <person name="Ramirez L."/>
            <person name="Alfaro M."/>
            <person name="Sun H."/>
            <person name="Tritt A."/>
            <person name="Yoshinaga Y."/>
            <person name="Zwiers L.-H."/>
            <person name="Turgeon B."/>
            <person name="Goodwin S."/>
            <person name="Spatafora J."/>
            <person name="Crous P."/>
            <person name="Grigoriev I."/>
        </authorList>
    </citation>
    <scope>NUCLEOTIDE SEQUENCE [LARGE SCALE GENOMIC DNA]</scope>
    <source>
        <strain evidence="4">CBS 304.66</strain>
    </source>
</reference>
<feature type="transmembrane region" description="Helical" evidence="1">
    <location>
        <begin position="229"/>
        <end position="249"/>
    </location>
</feature>
<keyword evidence="4" id="KW-1185">Reference proteome</keyword>
<dbReference type="Pfam" id="PF01243">
    <property type="entry name" value="PNPOx_N"/>
    <property type="match status" value="1"/>
</dbReference>
<evidence type="ECO:0000313" key="4">
    <source>
        <dbReference type="Proteomes" id="UP000800093"/>
    </source>
</evidence>
<dbReference type="EMBL" id="ML986631">
    <property type="protein sequence ID" value="KAF2263126.1"/>
    <property type="molecule type" value="Genomic_DNA"/>
</dbReference>
<gene>
    <name evidence="3" type="ORF">CC78DRAFT_290342</name>
</gene>
<dbReference type="SUPFAM" id="SSF50475">
    <property type="entry name" value="FMN-binding split barrel"/>
    <property type="match status" value="1"/>
</dbReference>
<evidence type="ECO:0000259" key="2">
    <source>
        <dbReference type="Pfam" id="PF01243"/>
    </source>
</evidence>
<sequence>MGVFYETIPESLRPWILDQKMLWVGSAPLSGDGHINVSPKGGQYFGIVDERTFWFMDLTGSGVETTSHLHEPGNGRICVMFMAFDGPPKIIRIWGQGTVLEHSSPAFDRFVAKENVKTIPGTRSVIVVDVHQVASSCGFSVPFYEFRGYRSTLNDFFEKKERAYRGGKEEESMDKYWAYKSQLSIDGLPGMKRGFKYAQKYSIAPLKKMVGPYAPKAPRTLRTTSPVEIALVAVLSLIIGAVLAISFVPPEIVRMVQNKEGLPGSIRF</sequence>
<comment type="caution">
    <text evidence="3">The sequence shown here is derived from an EMBL/GenBank/DDBJ whole genome shotgun (WGS) entry which is preliminary data.</text>
</comment>
<dbReference type="PANTHER" id="PTHR39336">
    <property type="entry name" value="PYRIDOXAMINE PHOSPHATE OXIDASE FAMILY PROTEIN (AFU_ORTHOLOGUE AFUA_6G11440)"/>
    <property type="match status" value="1"/>
</dbReference>